<keyword evidence="1" id="KW-0812">Transmembrane</keyword>
<comment type="caution">
    <text evidence="2">The sequence shown here is derived from an EMBL/GenBank/DDBJ whole genome shotgun (WGS) entry which is preliminary data.</text>
</comment>
<sequence length="51" mass="5826">MTINHNPHTEDSFANRIGDHCNKKCMLVRRRTIILTVFLITIRSNGALVGF</sequence>
<dbReference type="EMBL" id="LSOG01000057">
    <property type="protein sequence ID" value="OEH47137.1"/>
    <property type="molecule type" value="Genomic_DNA"/>
</dbReference>
<keyword evidence="3" id="KW-1185">Reference proteome</keyword>
<evidence type="ECO:0000256" key="1">
    <source>
        <dbReference type="SAM" id="Phobius"/>
    </source>
</evidence>
<keyword evidence="1" id="KW-1133">Transmembrane helix</keyword>
<evidence type="ECO:0000313" key="2">
    <source>
        <dbReference type="EMBL" id="OEH47137.1"/>
    </source>
</evidence>
<organism evidence="2 3">
    <name type="scientific">Legionella parisiensis</name>
    <dbReference type="NCBI Taxonomy" id="45071"/>
    <lineage>
        <taxon>Bacteria</taxon>
        <taxon>Pseudomonadati</taxon>
        <taxon>Pseudomonadota</taxon>
        <taxon>Gammaproteobacteria</taxon>
        <taxon>Legionellales</taxon>
        <taxon>Legionellaceae</taxon>
        <taxon>Legionella</taxon>
    </lineage>
</organism>
<dbReference type="AlphaFoldDB" id="A0A1E5JRI1"/>
<proteinExistence type="predicted"/>
<keyword evidence="1" id="KW-0472">Membrane</keyword>
<evidence type="ECO:0000313" key="3">
    <source>
        <dbReference type="Proteomes" id="UP000095229"/>
    </source>
</evidence>
<reference evidence="2 3" key="1">
    <citation type="submission" date="2016-02" db="EMBL/GenBank/DDBJ databases">
        <title>Secondary metabolites in Legionella.</title>
        <authorList>
            <person name="Tobias N.J."/>
            <person name="Bode H.B."/>
        </authorList>
    </citation>
    <scope>NUCLEOTIDE SEQUENCE [LARGE SCALE GENOMIC DNA]</scope>
    <source>
        <strain evidence="2 3">DSM 19216</strain>
    </source>
</reference>
<feature type="transmembrane region" description="Helical" evidence="1">
    <location>
        <begin position="32"/>
        <end position="50"/>
    </location>
</feature>
<dbReference type="PATRIC" id="fig|45071.6.peg.798"/>
<accession>A0A1E5JRI1</accession>
<dbReference type="STRING" id="45071.Lpar_0744"/>
<dbReference type="Proteomes" id="UP000095229">
    <property type="component" value="Unassembled WGS sequence"/>
</dbReference>
<protein>
    <submittedName>
        <fullName evidence="2">Uncharacterized protein</fullName>
    </submittedName>
</protein>
<gene>
    <name evidence="2" type="ORF">lpari_01912</name>
</gene>
<name>A0A1E5JRI1_9GAMM</name>